<sequence length="137" mass="14647">MTPTCASPPTSVRKPSIPWDKDAHLPRLDRCLLLRPLPLVLMDPVLQLSLHPLLLCSGLEVHELRASLRLLDDSRAAASLWAANLLIPAASSSALFSAASAARIASPRCNILLLVLGSQRGGHLFFLKLGPDCVADA</sequence>
<dbReference type="AlphaFoldDB" id="A0A218YVW9"/>
<evidence type="ECO:0000313" key="2">
    <source>
        <dbReference type="Proteomes" id="UP000242519"/>
    </source>
</evidence>
<proteinExistence type="predicted"/>
<comment type="caution">
    <text evidence="1">The sequence shown here is derived from an EMBL/GenBank/DDBJ whole genome shotgun (WGS) entry which is preliminary data.</text>
</comment>
<gene>
    <name evidence="1" type="ORF">B2J93_8556</name>
</gene>
<name>A0A218YVW9_9HELO</name>
<reference evidence="1 2" key="1">
    <citation type="submission" date="2017-04" db="EMBL/GenBank/DDBJ databases">
        <title>Draft genome sequence of Marssonina coronaria NL1: causal agent of apple blotch.</title>
        <authorList>
            <person name="Cheng Q."/>
        </authorList>
    </citation>
    <scope>NUCLEOTIDE SEQUENCE [LARGE SCALE GENOMIC DNA]</scope>
    <source>
        <strain evidence="1 2">NL1</strain>
    </source>
</reference>
<dbReference type="Proteomes" id="UP000242519">
    <property type="component" value="Unassembled WGS sequence"/>
</dbReference>
<organism evidence="1 2">
    <name type="scientific">Diplocarpon coronariae</name>
    <dbReference type="NCBI Taxonomy" id="2795749"/>
    <lineage>
        <taxon>Eukaryota</taxon>
        <taxon>Fungi</taxon>
        <taxon>Dikarya</taxon>
        <taxon>Ascomycota</taxon>
        <taxon>Pezizomycotina</taxon>
        <taxon>Leotiomycetes</taxon>
        <taxon>Helotiales</taxon>
        <taxon>Drepanopezizaceae</taxon>
        <taxon>Diplocarpon</taxon>
    </lineage>
</organism>
<dbReference type="InParanoid" id="A0A218YVW9"/>
<dbReference type="EMBL" id="MZNU01000341">
    <property type="protein sequence ID" value="OWO99936.1"/>
    <property type="molecule type" value="Genomic_DNA"/>
</dbReference>
<evidence type="ECO:0000313" key="1">
    <source>
        <dbReference type="EMBL" id="OWO99936.1"/>
    </source>
</evidence>
<keyword evidence="2" id="KW-1185">Reference proteome</keyword>
<protein>
    <submittedName>
        <fullName evidence="1">Uncharacterized protein</fullName>
    </submittedName>
</protein>
<accession>A0A218YVW9</accession>